<proteinExistence type="predicted"/>
<feature type="domain" description="CHAT" evidence="1">
    <location>
        <begin position="74"/>
        <end position="345"/>
    </location>
</feature>
<gene>
    <name evidence="2" type="ORF">FKZ61_07205</name>
</gene>
<comment type="caution">
    <text evidence="2">The sequence shown here is derived from an EMBL/GenBank/DDBJ whole genome shotgun (WGS) entry which is preliminary data.</text>
</comment>
<dbReference type="OrthoDB" id="137376at2"/>
<dbReference type="EMBL" id="VIGC01000007">
    <property type="protein sequence ID" value="TQE96670.1"/>
    <property type="molecule type" value="Genomic_DNA"/>
</dbReference>
<protein>
    <submittedName>
        <fullName evidence="2">CHAT domain-containing protein</fullName>
    </submittedName>
</protein>
<organism evidence="2 3">
    <name type="scientific">Litorilinea aerophila</name>
    <dbReference type="NCBI Taxonomy" id="1204385"/>
    <lineage>
        <taxon>Bacteria</taxon>
        <taxon>Bacillati</taxon>
        <taxon>Chloroflexota</taxon>
        <taxon>Caldilineae</taxon>
        <taxon>Caldilineales</taxon>
        <taxon>Caldilineaceae</taxon>
        <taxon>Litorilinea</taxon>
    </lineage>
</organism>
<accession>A0A540VIT9</accession>
<dbReference type="InParanoid" id="A0A540VIT9"/>
<sequence>MSEEQYLNFNLRIEETDDGYVTRVVESPAGEAVMPFTVPFSLDQWRRLLASLEAPQAPGSQAAKGVEETLRQWGERLFHALFQDHVLACYRASRHLAYQSRAHLRLLLDTNPVPHLASLPWEFLLDPVHDEFLAATPAMTFSRYTHLMHRVPPLQVEWPLRVLVVIANPSSYPPVHVEREWLGLVDTLDYLAAEGRLILERLTRPTLFEFQRRLRQRRYQIVHFIGHSLFNEQTGEGHLVFEDEMGRSRLVSGQHLGALMRDHQDLRLVILQGSQGTYATGYGAFVHVAQSLVQRGMAAVLATQFEWPQEVALGFLEPFLSAVAGCRPVDEAVAAARMALGGDSTLAWGAPILWMRTPDGVLLSDGPLPAQPVPAELNQRVAFRLNSLRIRTATRETIARWASEPPG</sequence>
<dbReference type="Proteomes" id="UP000317371">
    <property type="component" value="Unassembled WGS sequence"/>
</dbReference>
<keyword evidence="3" id="KW-1185">Reference proteome</keyword>
<evidence type="ECO:0000313" key="2">
    <source>
        <dbReference type="EMBL" id="TQE96670.1"/>
    </source>
</evidence>
<evidence type="ECO:0000259" key="1">
    <source>
        <dbReference type="Pfam" id="PF12770"/>
    </source>
</evidence>
<dbReference type="AlphaFoldDB" id="A0A540VIT9"/>
<evidence type="ECO:0000313" key="3">
    <source>
        <dbReference type="Proteomes" id="UP000317371"/>
    </source>
</evidence>
<name>A0A540VIT9_9CHLR</name>
<reference evidence="2 3" key="1">
    <citation type="submission" date="2019-06" db="EMBL/GenBank/DDBJ databases">
        <title>Genome sequence of Litorilinea aerophila BAA-2444.</title>
        <authorList>
            <person name="Maclea K.S."/>
            <person name="Maurais E.G."/>
            <person name="Iannazzi L.C."/>
        </authorList>
    </citation>
    <scope>NUCLEOTIDE SEQUENCE [LARGE SCALE GENOMIC DNA]</scope>
    <source>
        <strain evidence="2 3">ATCC BAA-2444</strain>
    </source>
</reference>
<dbReference type="InterPro" id="IPR024983">
    <property type="entry name" value="CHAT_dom"/>
</dbReference>
<dbReference type="Pfam" id="PF12770">
    <property type="entry name" value="CHAT"/>
    <property type="match status" value="1"/>
</dbReference>